<dbReference type="EMBL" id="CAJJDM010000061">
    <property type="protein sequence ID" value="CAD8078557.1"/>
    <property type="molecule type" value="Genomic_DNA"/>
</dbReference>
<comment type="caution">
    <text evidence="3">The sequence shown here is derived from an EMBL/GenBank/DDBJ whole genome shotgun (WGS) entry which is preliminary data.</text>
</comment>
<keyword evidence="4" id="KW-1185">Reference proteome</keyword>
<dbReference type="Proteomes" id="UP000688137">
    <property type="component" value="Unassembled WGS sequence"/>
</dbReference>
<evidence type="ECO:0000313" key="4">
    <source>
        <dbReference type="Proteomes" id="UP000688137"/>
    </source>
</evidence>
<evidence type="ECO:0000256" key="2">
    <source>
        <dbReference type="SAM" id="MobiDB-lite"/>
    </source>
</evidence>
<feature type="compositionally biased region" description="Basic and acidic residues" evidence="2">
    <location>
        <begin position="791"/>
        <end position="814"/>
    </location>
</feature>
<organism evidence="3 4">
    <name type="scientific">Paramecium primaurelia</name>
    <dbReference type="NCBI Taxonomy" id="5886"/>
    <lineage>
        <taxon>Eukaryota</taxon>
        <taxon>Sar</taxon>
        <taxon>Alveolata</taxon>
        <taxon>Ciliophora</taxon>
        <taxon>Intramacronucleata</taxon>
        <taxon>Oligohymenophorea</taxon>
        <taxon>Peniculida</taxon>
        <taxon>Parameciidae</taxon>
        <taxon>Paramecium</taxon>
    </lineage>
</organism>
<reference evidence="3" key="1">
    <citation type="submission" date="2021-01" db="EMBL/GenBank/DDBJ databases">
        <authorList>
            <consortium name="Genoscope - CEA"/>
            <person name="William W."/>
        </authorList>
    </citation>
    <scope>NUCLEOTIDE SEQUENCE</scope>
</reference>
<evidence type="ECO:0000313" key="3">
    <source>
        <dbReference type="EMBL" id="CAD8078557.1"/>
    </source>
</evidence>
<protein>
    <submittedName>
        <fullName evidence="3">Uncharacterized protein</fullName>
    </submittedName>
</protein>
<dbReference type="PANTHER" id="PTHR33820">
    <property type="entry name" value="COILED-COIL DOMAIN-CONTAINING PROTEIN 17"/>
    <property type="match status" value="1"/>
</dbReference>
<accession>A0A8S1MDX5</accession>
<evidence type="ECO:0000256" key="1">
    <source>
        <dbReference type="SAM" id="Coils"/>
    </source>
</evidence>
<proteinExistence type="predicted"/>
<name>A0A8S1MDX5_PARPR</name>
<feature type="region of interest" description="Disordered" evidence="2">
    <location>
        <begin position="780"/>
        <end position="829"/>
    </location>
</feature>
<dbReference type="InterPro" id="IPR038800">
    <property type="entry name" value="CCDC17"/>
</dbReference>
<sequence>MNQSTLQQSTALNSSIAQSHISKIMNKTYLLSEHDSQMREVLQISYKDQHQSFKNEISMIQGAKDSITTGVYLSNIQKERADQFDVVLAQRKFLWKQEEQLYQQIDDLKKTNKRFQDSVSHYGVRNHNLELEVKQKYDSIQTKLNSVREEKKELLKNFEQIQQKQTTSRSKFSNVGQQILENPQYRSMMDFINQQEKKVEAMKIEFNDPASNQIIPFDKKLQQMAENTFEKQARFLYQGTKFEGNDQQKLAALSTLRNKVEQYIEDRGLQGVILDMPFKLNMTKEQESAHKVEYNQTLTEIDKIRNDYIQSGGTDPNFLISVNNLERYYKKNHPIGKEEMPDKLTMNLEERGPITQNPIFQYLPQTFQKEILELENQVQIQREADRRNPNLNKELLRGESIDVDDSSKADEMMLENLRQQEISILLTDNMTEENKKKYDEIQRLKQIYEQRYLEKKVQEQLELKQVEEDVLNFKGRPQDKLNYLQYLQGQIGTMPLHYDPDGGFIVRLDFVNKLPIIYENVKISYGLFIRNLDDPHTTKTTQQHECTQENIFQKKCIIQERFIERNHEIYKDTYLYLILWCYNQEYGNGAVPIQVGWTLHKVFDEENLISGCFLLPFYNTSFTYDLYKQVEIQEIKLGLRISMPGDAVLDLDTKIINIVDYKLQPLHQKQQDVIDLEKQFKFKEYRVFPIPKEFLNMQCNNPSLWKSELPPNVYKLMDFGFLNEQQAALKQQQLEYNERQQNRLNRPNRRLFGKQGTAIRGLPDKKRTVLTFKQRLALKKGTVTPNTNKSKSRDKEPTQRPDSKADTSRQKITEGRSAQRVQEKEKSTIMSTKPRKLIFKLRSLSQLHAGSITSFYLKLALFQNIKLIEDDSKNMCVFNKELEPDEKGDNYFNYTETFTFDLNLTNYFQEQNQEDILNTYLFMAVFKDKLDLFGWHALQVFDFTDNQYKINSGIYSENLYGPPGQAPPFNLNRTKRTNNQINFIIMQDDDRVLQLPTYDNYKLDQKLLTEEDREQKKKLYSVANPKWNTQIRLDITLLKNFSQKEDFIMKTFVIEGENIIIDVLDRQCIRHDNIELFDGQGKGEMIVNHTIILRIGTRYLIDTFTQTYKKLAYLFNFIQKNEIIGSCQMNLFTSSGTLNIGQQSIFVHDLDASGKIGKKTNKQMYFFIQEENLNLIDIEETPKYAQHIKDKQQNLQFDQNKGLVIQIDYLNDYVNQKPVDFTIQIYNGNEPAIDEDGVICAYTSSKKYQPSSNQSVTINGFAYFKLPLTQLLHKKVELDKFYVFISFQDLGWISFQLFLNGQLNSSEFVGKLYQGEVPAPPVDYTSIKKINTKISYSVRFDYKPIEEHNDDEIQESHPQINKSGASKIQQSIPSEQVAKIASRRTMNSTENTDKLIIVLINVNGFLNQAVLIIKGLLMMDSKPILDKNNQTCSFKTDKVNNVQKVAFFNKMKFAFLLDTTILNMESYFFISVLDENETVIAWFGRRLVSSVGKVIRGQQFEYLFAPPLMRPPLDKSKITTLQQSIQFEIK</sequence>
<dbReference type="OMA" id="HECTQEN"/>
<keyword evidence="1" id="KW-0175">Coiled coil</keyword>
<feature type="coiled-coil region" evidence="1">
    <location>
        <begin position="98"/>
        <end position="164"/>
    </location>
</feature>
<gene>
    <name evidence="3" type="ORF">PPRIM_AZ9-3.1.T0600122</name>
</gene>
<dbReference type="PANTHER" id="PTHR33820:SF2">
    <property type="entry name" value="COILED-COIL DOMAIN-CONTAINING PROTEIN 17"/>
    <property type="match status" value="1"/>
</dbReference>